<keyword evidence="3" id="KW-1185">Reference proteome</keyword>
<feature type="region of interest" description="Disordered" evidence="1">
    <location>
        <begin position="24"/>
        <end position="75"/>
    </location>
</feature>
<evidence type="ECO:0000256" key="1">
    <source>
        <dbReference type="SAM" id="MobiDB-lite"/>
    </source>
</evidence>
<feature type="compositionally biased region" description="Low complexity" evidence="1">
    <location>
        <begin position="45"/>
        <end position="59"/>
    </location>
</feature>
<feature type="compositionally biased region" description="Polar residues" evidence="1">
    <location>
        <begin position="65"/>
        <end position="74"/>
    </location>
</feature>
<protein>
    <submittedName>
        <fullName evidence="2">NADH dehydrogenase (Ubiquinone) complex I, assembly factor 6</fullName>
    </submittedName>
</protein>
<evidence type="ECO:0000313" key="3">
    <source>
        <dbReference type="Proteomes" id="UP000827549"/>
    </source>
</evidence>
<proteinExistence type="predicted"/>
<name>A0AAF0Y8F8_9TREE</name>
<dbReference type="Pfam" id="PF00494">
    <property type="entry name" value="SQS_PSY"/>
    <property type="match status" value="1"/>
</dbReference>
<reference evidence="2" key="1">
    <citation type="submission" date="2023-10" db="EMBL/GenBank/DDBJ databases">
        <authorList>
            <person name="Noh H."/>
        </authorList>
    </citation>
    <scope>NUCLEOTIDE SEQUENCE</scope>
    <source>
        <strain evidence="2">DUCC4014</strain>
    </source>
</reference>
<dbReference type="GeneID" id="87808696"/>
<evidence type="ECO:0000313" key="2">
    <source>
        <dbReference type="EMBL" id="WOO81955.1"/>
    </source>
</evidence>
<dbReference type="Proteomes" id="UP000827549">
    <property type="component" value="Chromosome 4"/>
</dbReference>
<dbReference type="InterPro" id="IPR002060">
    <property type="entry name" value="Squ/phyt_synthse"/>
</dbReference>
<dbReference type="Gene3D" id="1.10.600.10">
    <property type="entry name" value="Farnesyl Diphosphate Synthase"/>
    <property type="match status" value="1"/>
</dbReference>
<dbReference type="InterPro" id="IPR008949">
    <property type="entry name" value="Isoprenoid_synthase_dom_sf"/>
</dbReference>
<dbReference type="SUPFAM" id="SSF48576">
    <property type="entry name" value="Terpenoid synthases"/>
    <property type="match status" value="1"/>
</dbReference>
<sequence>MRTIATTTRAVRTLRPTASAHAACMSTSAAVRHQPAKAPAPEPATPASSSSSQAASPLPRRTPGTPLNTPTTSGGPHEAAAYCASLVQKLDPDAWLCSYFWPRREKEWWLAIRAFNLELHLVSTTVTQPAIAAMRFQFWRDALSAIFAADGSKPIPQHPVVVALAAAREHRPIQKYYLSQLVEARAKAVSQPPAASTLEGHLSSAGQVASALLQGSLPLLVAPTDAGTPHLAHTLSHLAHLLTVTSLLRAIPALVAKRELNIPADVAAQHGLVDEEVFRKGAAADGFRDAAFTIATRGIDELITARRDLKKDDGKVVPAAGLPIFLAAVPAERYLKRLEQADFDVFSPQLLKHDWRLAPSIFWAAQTGKI</sequence>
<dbReference type="RefSeq" id="XP_062627987.1">
    <property type="nucleotide sequence ID" value="XM_062772003.1"/>
</dbReference>
<organism evidence="2 3">
    <name type="scientific">Vanrija pseudolonga</name>
    <dbReference type="NCBI Taxonomy" id="143232"/>
    <lineage>
        <taxon>Eukaryota</taxon>
        <taxon>Fungi</taxon>
        <taxon>Dikarya</taxon>
        <taxon>Basidiomycota</taxon>
        <taxon>Agaricomycotina</taxon>
        <taxon>Tremellomycetes</taxon>
        <taxon>Trichosporonales</taxon>
        <taxon>Trichosporonaceae</taxon>
        <taxon>Vanrija</taxon>
    </lineage>
</organism>
<dbReference type="AlphaFoldDB" id="A0AAF0Y8F8"/>
<dbReference type="EMBL" id="CP086717">
    <property type="protein sequence ID" value="WOO81955.1"/>
    <property type="molecule type" value="Genomic_DNA"/>
</dbReference>
<gene>
    <name evidence="2" type="primary">Ndufaf6</name>
    <name evidence="2" type="ORF">LOC62_04G005467</name>
</gene>
<accession>A0AAF0Y8F8</accession>